<feature type="transmembrane region" description="Helical" evidence="1">
    <location>
        <begin position="12"/>
        <end position="32"/>
    </location>
</feature>
<dbReference type="Proteomes" id="UP000886804">
    <property type="component" value="Unassembled WGS sequence"/>
</dbReference>
<keyword evidence="1" id="KW-1133">Transmembrane helix</keyword>
<proteinExistence type="predicted"/>
<evidence type="ECO:0000313" key="3">
    <source>
        <dbReference type="Proteomes" id="UP000886804"/>
    </source>
</evidence>
<evidence type="ECO:0000313" key="2">
    <source>
        <dbReference type="EMBL" id="HJB08791.1"/>
    </source>
</evidence>
<dbReference type="AlphaFoldDB" id="A0A9D2LAC8"/>
<protein>
    <submittedName>
        <fullName evidence="2">Uncharacterized protein</fullName>
    </submittedName>
</protein>
<gene>
    <name evidence="2" type="ORF">H9716_13170</name>
</gene>
<keyword evidence="1" id="KW-0812">Transmembrane</keyword>
<keyword evidence="1" id="KW-0472">Membrane</keyword>
<evidence type="ECO:0000256" key="1">
    <source>
        <dbReference type="SAM" id="Phobius"/>
    </source>
</evidence>
<reference evidence="2" key="2">
    <citation type="submission" date="2021-04" db="EMBL/GenBank/DDBJ databases">
        <authorList>
            <person name="Gilroy R."/>
        </authorList>
    </citation>
    <scope>NUCLEOTIDE SEQUENCE</scope>
    <source>
        <strain evidence="2">CHK188-4685</strain>
    </source>
</reference>
<comment type="caution">
    <text evidence="2">The sequence shown here is derived from an EMBL/GenBank/DDBJ whole genome shotgun (WGS) entry which is preliminary data.</text>
</comment>
<accession>A0A9D2LAC8</accession>
<sequence length="222" mass="24432">MKYIKKWIKSPIHIMVSLMLILVLGVGSIAFFTDMESIANIIRIGNMGIETEETLDGLNKENIGVKVSGNTACYVRIRVDVPTVSYEDAEGNLHQAMIKLPGVDNEITASVWKNYDQAIRVSQDGKPFVWEKKDDGFWYLNKTLSSNETVTFIESISYDDLFTVDEDGNKSLPGNITLDMLSIPITSEAVQAENIPVGDMSGTDAAYAAFQYVAQASADSEG</sequence>
<organism evidence="2 3">
    <name type="scientific">Candidatus Enterocloster faecavium</name>
    <dbReference type="NCBI Taxonomy" id="2838560"/>
    <lineage>
        <taxon>Bacteria</taxon>
        <taxon>Bacillati</taxon>
        <taxon>Bacillota</taxon>
        <taxon>Clostridia</taxon>
        <taxon>Lachnospirales</taxon>
        <taxon>Lachnospiraceae</taxon>
        <taxon>Enterocloster</taxon>
    </lineage>
</organism>
<dbReference type="EMBL" id="DWYS01000156">
    <property type="protein sequence ID" value="HJB08791.1"/>
    <property type="molecule type" value="Genomic_DNA"/>
</dbReference>
<reference evidence="2" key="1">
    <citation type="journal article" date="2021" name="PeerJ">
        <title>Extensive microbial diversity within the chicken gut microbiome revealed by metagenomics and culture.</title>
        <authorList>
            <person name="Gilroy R."/>
            <person name="Ravi A."/>
            <person name="Getino M."/>
            <person name="Pursley I."/>
            <person name="Horton D.L."/>
            <person name="Alikhan N.F."/>
            <person name="Baker D."/>
            <person name="Gharbi K."/>
            <person name="Hall N."/>
            <person name="Watson M."/>
            <person name="Adriaenssens E.M."/>
            <person name="Foster-Nyarko E."/>
            <person name="Jarju S."/>
            <person name="Secka A."/>
            <person name="Antonio M."/>
            <person name="Oren A."/>
            <person name="Chaudhuri R.R."/>
            <person name="La Ragione R."/>
            <person name="Hildebrand F."/>
            <person name="Pallen M.J."/>
        </authorList>
    </citation>
    <scope>NUCLEOTIDE SEQUENCE</scope>
    <source>
        <strain evidence="2">CHK188-4685</strain>
    </source>
</reference>
<name>A0A9D2LAC8_9FIRM</name>